<dbReference type="PROSITE" id="PS52004">
    <property type="entry name" value="KS3_2"/>
    <property type="match status" value="1"/>
</dbReference>
<feature type="domain" description="Ketosynthase family 3 (KS3)" evidence="14">
    <location>
        <begin position="6"/>
        <end position="412"/>
    </location>
</feature>
<dbReference type="InterPro" id="IPR000794">
    <property type="entry name" value="Beta-ketoacyl_synthase"/>
</dbReference>
<reference evidence="16" key="1">
    <citation type="submission" date="2017-09" db="EMBL/GenBank/DDBJ databases">
        <title>Depth-based differentiation of microbial function through sediment-hosted aquifers and enrichment of novel symbionts in the deep terrestrial subsurface.</title>
        <authorList>
            <person name="Probst A.J."/>
            <person name="Ladd B."/>
            <person name="Jarett J.K."/>
            <person name="Geller-Mcgrath D.E."/>
            <person name="Sieber C.M.K."/>
            <person name="Emerson J.B."/>
            <person name="Anantharaman K."/>
            <person name="Thomas B.C."/>
            <person name="Malmstrom R."/>
            <person name="Stieglmeier M."/>
            <person name="Klingl A."/>
            <person name="Woyke T."/>
            <person name="Ryan C.M."/>
            <person name="Banfield J.F."/>
        </authorList>
    </citation>
    <scope>NUCLEOTIDE SEQUENCE [LARGE SCALE GENOMIC DNA]</scope>
</reference>
<comment type="pathway">
    <text evidence="1 11">Lipid metabolism; fatty acid biosynthesis.</text>
</comment>
<dbReference type="SUPFAM" id="SSF53901">
    <property type="entry name" value="Thiolase-like"/>
    <property type="match status" value="2"/>
</dbReference>
<comment type="similarity">
    <text evidence="2 11 13">Belongs to the thiolase-like superfamily. Beta-ketoacyl-ACP synthases family.</text>
</comment>
<accession>A0A2M7R701</accession>
<comment type="catalytic activity">
    <reaction evidence="11">
        <text>a fatty acyl-[ACP] + malonyl-[ACP] + H(+) = a 3-oxoacyl-[ACP] + holo-[ACP] + CO2</text>
        <dbReference type="Rhea" id="RHEA:22836"/>
        <dbReference type="Rhea" id="RHEA-COMP:9623"/>
        <dbReference type="Rhea" id="RHEA-COMP:9685"/>
        <dbReference type="Rhea" id="RHEA-COMP:9916"/>
        <dbReference type="Rhea" id="RHEA-COMP:14125"/>
        <dbReference type="ChEBI" id="CHEBI:15378"/>
        <dbReference type="ChEBI" id="CHEBI:16526"/>
        <dbReference type="ChEBI" id="CHEBI:64479"/>
        <dbReference type="ChEBI" id="CHEBI:78449"/>
        <dbReference type="ChEBI" id="CHEBI:78776"/>
        <dbReference type="ChEBI" id="CHEBI:138651"/>
    </reaction>
</comment>
<evidence type="ECO:0000256" key="8">
    <source>
        <dbReference type="ARBA" id="ARBA00023098"/>
    </source>
</evidence>
<dbReference type="Pfam" id="PF02801">
    <property type="entry name" value="Ketoacyl-synt_C"/>
    <property type="match status" value="1"/>
</dbReference>
<proteinExistence type="inferred from homology"/>
<keyword evidence="8" id="KW-0443">Lipid metabolism</keyword>
<dbReference type="GO" id="GO:0006633">
    <property type="term" value="P:fatty acid biosynthetic process"/>
    <property type="evidence" value="ECO:0007669"/>
    <property type="project" value="UniProtKB-UniRule"/>
</dbReference>
<evidence type="ECO:0000256" key="9">
    <source>
        <dbReference type="ARBA" id="ARBA00023160"/>
    </source>
</evidence>
<dbReference type="UniPathway" id="UPA00094"/>
<dbReference type="InterPro" id="IPR017568">
    <property type="entry name" value="3-oxoacyl-ACP_synth-2"/>
</dbReference>
<gene>
    <name evidence="15" type="primary">fabF</name>
    <name evidence="15" type="ORF">COY73_02900</name>
</gene>
<dbReference type="GO" id="GO:0004315">
    <property type="term" value="F:3-oxoacyl-[acyl-carrier-protein] synthase activity"/>
    <property type="evidence" value="ECO:0007669"/>
    <property type="project" value="UniProtKB-UniRule"/>
</dbReference>
<dbReference type="PIRSF" id="PIRSF000447">
    <property type="entry name" value="KAS_II"/>
    <property type="match status" value="1"/>
</dbReference>
<name>A0A2M7R701_9BACT</name>
<feature type="active site" description="For beta-ketoacyl synthase activity" evidence="12">
    <location>
        <position position="167"/>
    </location>
</feature>
<dbReference type="NCBIfam" id="NF005589">
    <property type="entry name" value="PRK07314.1"/>
    <property type="match status" value="1"/>
</dbReference>
<evidence type="ECO:0000256" key="13">
    <source>
        <dbReference type="RuleBase" id="RU003694"/>
    </source>
</evidence>
<dbReference type="EMBL" id="PFLW01000071">
    <property type="protein sequence ID" value="PIY88748.1"/>
    <property type="molecule type" value="Genomic_DNA"/>
</dbReference>
<evidence type="ECO:0000256" key="11">
    <source>
        <dbReference type="PIRNR" id="PIRNR000447"/>
    </source>
</evidence>
<evidence type="ECO:0000256" key="5">
    <source>
        <dbReference type="ARBA" id="ARBA00022516"/>
    </source>
</evidence>
<dbReference type="Gene3D" id="3.40.47.10">
    <property type="match status" value="1"/>
</dbReference>
<comment type="catalytic activity">
    <reaction evidence="11">
        <text>(9Z)-hexadecenoyl-[ACP] + malonyl-[ACP] + H(+) = 3-oxo-(11Z)-octadecenoyl-[ACP] + holo-[ACP] + CO2</text>
        <dbReference type="Rhea" id="RHEA:55040"/>
        <dbReference type="Rhea" id="RHEA-COMP:9623"/>
        <dbReference type="Rhea" id="RHEA-COMP:9685"/>
        <dbReference type="Rhea" id="RHEA-COMP:10800"/>
        <dbReference type="Rhea" id="RHEA-COMP:14074"/>
        <dbReference type="ChEBI" id="CHEBI:15378"/>
        <dbReference type="ChEBI" id="CHEBI:16526"/>
        <dbReference type="ChEBI" id="CHEBI:64479"/>
        <dbReference type="ChEBI" id="CHEBI:78449"/>
        <dbReference type="ChEBI" id="CHEBI:83989"/>
        <dbReference type="ChEBI" id="CHEBI:138538"/>
        <dbReference type="EC" id="2.3.1.179"/>
    </reaction>
</comment>
<dbReference type="PANTHER" id="PTHR11712">
    <property type="entry name" value="POLYKETIDE SYNTHASE-RELATED"/>
    <property type="match status" value="1"/>
</dbReference>
<dbReference type="FunFam" id="3.40.47.10:FF:000009">
    <property type="entry name" value="3-oxoacyl-[acyl-carrier-protein] synthase 2"/>
    <property type="match status" value="1"/>
</dbReference>
<comment type="caution">
    <text evidence="15">The sequence shown here is derived from an EMBL/GenBank/DDBJ whole genome shotgun (WGS) entry which is preliminary data.</text>
</comment>
<dbReference type="PANTHER" id="PTHR11712:SF336">
    <property type="entry name" value="3-OXOACYL-[ACYL-CARRIER-PROTEIN] SYNTHASE, MITOCHONDRIAL"/>
    <property type="match status" value="1"/>
</dbReference>
<dbReference type="SMART" id="SM00825">
    <property type="entry name" value="PKS_KS"/>
    <property type="match status" value="1"/>
</dbReference>
<organism evidence="15 16">
    <name type="scientific">Candidatus Nealsonbacteria bacterium CG_4_10_14_0_8_um_filter_37_14</name>
    <dbReference type="NCBI Taxonomy" id="1974684"/>
    <lineage>
        <taxon>Bacteria</taxon>
        <taxon>Candidatus Nealsoniibacteriota</taxon>
    </lineage>
</organism>
<dbReference type="Pfam" id="PF00109">
    <property type="entry name" value="ketoacyl-synt"/>
    <property type="match status" value="1"/>
</dbReference>
<dbReference type="InterPro" id="IPR018201">
    <property type="entry name" value="Ketoacyl_synth_AS"/>
</dbReference>
<dbReference type="EC" id="2.3.1.179" evidence="3 11"/>
<evidence type="ECO:0000256" key="10">
    <source>
        <dbReference type="ARBA" id="ARBA00023315"/>
    </source>
</evidence>
<keyword evidence="10 11" id="KW-0012">Acyltransferase</keyword>
<dbReference type="NCBIfam" id="TIGR03150">
    <property type="entry name" value="fabF"/>
    <property type="match status" value="1"/>
</dbReference>
<dbReference type="InterPro" id="IPR014031">
    <property type="entry name" value="Ketoacyl_synth_C"/>
</dbReference>
<evidence type="ECO:0000256" key="2">
    <source>
        <dbReference type="ARBA" id="ARBA00008467"/>
    </source>
</evidence>
<evidence type="ECO:0000256" key="3">
    <source>
        <dbReference type="ARBA" id="ARBA00012356"/>
    </source>
</evidence>
<sequence length="422" mass="45390">MSKVTKRRVVITGVGAVTPLATGVEESWQKLCQGKSGVARITRFDPSGFKTQIAAELKDFHPEDFLDKKKIRRTDPFIHYAIAAARMALDDARLNINENNASRVGIVVGSCGGGMTTYEKNLMALRQEGPNSVSPFFTTGFIANMAAGEISIVFGAKGPSKCIITACATGTHSIGDAFRLIQYGEADAMIAGGSDAYILPISIAGLDKMRAISRRNDEPEKASRPFDKNRDGFVLGEGAGVVILEEMESAIRRGAKIYAEIVGYGSNIDGFHITEPDGENQARCIKLALNDADILPDELDYVNAHGTSTILNDLAETKAIKAALREHSKKVPVSSNKSMVGHLLAAAGAVEAIFTVLTIRDGIIPPTINYDTPDPECDLDYVPNLARKTEVNVALSNSFGFGGVNATLVFKKFFDKPKENSN</sequence>
<dbReference type="InterPro" id="IPR014030">
    <property type="entry name" value="Ketoacyl_synth_N"/>
</dbReference>
<dbReference type="Proteomes" id="UP000230767">
    <property type="component" value="Unassembled WGS sequence"/>
</dbReference>
<dbReference type="InterPro" id="IPR016039">
    <property type="entry name" value="Thiolase-like"/>
</dbReference>
<evidence type="ECO:0000313" key="15">
    <source>
        <dbReference type="EMBL" id="PIY88748.1"/>
    </source>
</evidence>
<evidence type="ECO:0000259" key="14">
    <source>
        <dbReference type="PROSITE" id="PS52004"/>
    </source>
</evidence>
<evidence type="ECO:0000256" key="6">
    <source>
        <dbReference type="ARBA" id="ARBA00022679"/>
    </source>
</evidence>
<evidence type="ECO:0000313" key="16">
    <source>
        <dbReference type="Proteomes" id="UP000230767"/>
    </source>
</evidence>
<dbReference type="InterPro" id="IPR020841">
    <property type="entry name" value="PKS_Beta-ketoAc_synthase_dom"/>
</dbReference>
<keyword evidence="5 11" id="KW-0444">Lipid biosynthesis</keyword>
<evidence type="ECO:0000256" key="12">
    <source>
        <dbReference type="PIRSR" id="PIRSR000447-1"/>
    </source>
</evidence>
<keyword evidence="9 11" id="KW-0275">Fatty acid biosynthesis</keyword>
<dbReference type="GO" id="GO:0005829">
    <property type="term" value="C:cytosol"/>
    <property type="evidence" value="ECO:0007669"/>
    <property type="project" value="TreeGrafter"/>
</dbReference>
<keyword evidence="7" id="KW-0276">Fatty acid metabolism</keyword>
<protein>
    <recommendedName>
        <fullName evidence="4 11">3-oxoacyl-[acyl-carrier-protein] synthase 2</fullName>
        <ecNumber evidence="3 11">2.3.1.179</ecNumber>
    </recommendedName>
</protein>
<evidence type="ECO:0000256" key="4">
    <source>
        <dbReference type="ARBA" id="ARBA00014657"/>
    </source>
</evidence>
<comment type="function">
    <text evidence="11">Involved in the type II fatty acid elongation cycle. Catalyzes the elongation of a wide range of acyl-ACP by the addition of two carbons from malonyl-ACP to an acyl acceptor. Can efficiently catalyze the conversion of palmitoleoyl-ACP (cis-hexadec-9-enoyl-ACP) to cis-vaccenoyl-ACP (cis-octadec-11-enoyl-ACP), an essential step in the thermal regulation of fatty acid composition.</text>
</comment>
<evidence type="ECO:0000256" key="7">
    <source>
        <dbReference type="ARBA" id="ARBA00022832"/>
    </source>
</evidence>
<evidence type="ECO:0000256" key="1">
    <source>
        <dbReference type="ARBA" id="ARBA00005194"/>
    </source>
</evidence>
<keyword evidence="6 11" id="KW-0808">Transferase</keyword>
<dbReference type="CDD" id="cd00834">
    <property type="entry name" value="KAS_I_II"/>
    <property type="match status" value="1"/>
</dbReference>
<dbReference type="PROSITE" id="PS00606">
    <property type="entry name" value="KS3_1"/>
    <property type="match status" value="1"/>
</dbReference>
<dbReference type="AlphaFoldDB" id="A0A2M7R701"/>